<dbReference type="Gene3D" id="3.40.50.150">
    <property type="entry name" value="Vaccinia Virus protein VP39"/>
    <property type="match status" value="1"/>
</dbReference>
<dbReference type="EMBL" id="JACCFO010000001">
    <property type="protein sequence ID" value="NYI97578.1"/>
    <property type="molecule type" value="Genomic_DNA"/>
</dbReference>
<dbReference type="AlphaFoldDB" id="A0A853BQ68"/>
<dbReference type="RefSeq" id="WP_308118409.1">
    <property type="nucleotide sequence ID" value="NZ_JACCFO010000001.1"/>
</dbReference>
<feature type="domain" description="THUMP-like" evidence="1">
    <location>
        <begin position="345"/>
        <end position="415"/>
    </location>
</feature>
<keyword evidence="3" id="KW-1185">Reference proteome</keyword>
<dbReference type="InterPro" id="IPR041497">
    <property type="entry name" value="Thump-like"/>
</dbReference>
<reference evidence="2 3" key="1">
    <citation type="submission" date="2020-07" db="EMBL/GenBank/DDBJ databases">
        <title>Sequencing the genomes of 1000 actinobacteria strains.</title>
        <authorList>
            <person name="Klenk H.-P."/>
        </authorList>
    </citation>
    <scope>NUCLEOTIDE SEQUENCE [LARGE SCALE GENOMIC DNA]</scope>
    <source>
        <strain evidence="2 3">DSM 45927</strain>
    </source>
</reference>
<sequence length="421" mass="43345">MSSGRTTPDSVFRALLSPAGRRVLRAADPDEVAADPLKAATALRAVAEEAAAEAAAEGAPPVPADALAGAALTQARLRGRAREKFGARAGRMYFTPQGLEQATRSPVAAYRARRLAAALPPGARVADLCCGIGADMIAMAEAGLRVEGVDADPLTAAVAAANLAELDLAERARARVGDAAVDTRAFDAVFCDPARRNARGRVFDPAAYSPPWSAVLAAAAGAPVSCVKAAPGIPHEAIPADAEAEWISVDGDLKETALWRGAGAPGGRRATLLRGAGGTAATLTADPGAGPAPVAPPGRYLYEPDNAVVRAHLVAEAAALVGGALLDPNIAYITADRLVATPFCRALEVREVLPFSLKRLRAALRDRGVGRVTIKKRGSAVDVEKLRRDLRPAGPESAVVVLTRVGDRPISLVCSEVTGTE</sequence>
<name>A0A853BQ68_9ACTN</name>
<dbReference type="Pfam" id="PF18096">
    <property type="entry name" value="Thump_like"/>
    <property type="match status" value="1"/>
</dbReference>
<evidence type="ECO:0000259" key="1">
    <source>
        <dbReference type="Pfam" id="PF18096"/>
    </source>
</evidence>
<organism evidence="2 3">
    <name type="scientific">Streptomonospora nanhaiensis</name>
    <dbReference type="NCBI Taxonomy" id="1323731"/>
    <lineage>
        <taxon>Bacteria</taxon>
        <taxon>Bacillati</taxon>
        <taxon>Actinomycetota</taxon>
        <taxon>Actinomycetes</taxon>
        <taxon>Streptosporangiales</taxon>
        <taxon>Nocardiopsidaceae</taxon>
        <taxon>Streptomonospora</taxon>
    </lineage>
</organism>
<dbReference type="InterPro" id="IPR029063">
    <property type="entry name" value="SAM-dependent_MTases_sf"/>
</dbReference>
<dbReference type="SUPFAM" id="SSF53335">
    <property type="entry name" value="S-adenosyl-L-methionine-dependent methyltransferases"/>
    <property type="match status" value="1"/>
</dbReference>
<gene>
    <name evidence="2" type="ORF">HNR12_003855</name>
</gene>
<accession>A0A853BQ68</accession>
<proteinExistence type="predicted"/>
<evidence type="ECO:0000313" key="2">
    <source>
        <dbReference type="EMBL" id="NYI97578.1"/>
    </source>
</evidence>
<protein>
    <recommendedName>
        <fullName evidence="1">THUMP-like domain-containing protein</fullName>
    </recommendedName>
</protein>
<dbReference type="PANTHER" id="PTHR14741:SF32">
    <property type="entry name" value="TRIMETHYLGUANOSINE SYNTHASE"/>
    <property type="match status" value="1"/>
</dbReference>
<dbReference type="CDD" id="cd02440">
    <property type="entry name" value="AdoMet_MTases"/>
    <property type="match status" value="1"/>
</dbReference>
<dbReference type="Proteomes" id="UP000575985">
    <property type="component" value="Unassembled WGS sequence"/>
</dbReference>
<dbReference type="PANTHER" id="PTHR14741">
    <property type="entry name" value="S-ADENOSYLMETHIONINE-DEPENDENT METHYLTRANSFERASE RELATED"/>
    <property type="match status" value="1"/>
</dbReference>
<comment type="caution">
    <text evidence="2">The sequence shown here is derived from an EMBL/GenBank/DDBJ whole genome shotgun (WGS) entry which is preliminary data.</text>
</comment>
<evidence type="ECO:0000313" key="3">
    <source>
        <dbReference type="Proteomes" id="UP000575985"/>
    </source>
</evidence>